<dbReference type="EMBL" id="CP031001">
    <property type="protein sequence ID" value="QHN77228.1"/>
    <property type="molecule type" value="Genomic_DNA"/>
</dbReference>
<sequence>MAINGYTKIFLCNLLVALLLASEARICTMAARTMYKKQTMQCFEEATKAYCPNNDDGCYQYCRRMKYFTGHCINTPAASGCCCLTDP</sequence>
<dbReference type="AlphaFoldDB" id="A0A6B9VAF8"/>
<evidence type="ECO:0000313" key="3">
    <source>
        <dbReference type="Proteomes" id="UP000464620"/>
    </source>
</evidence>
<dbReference type="SMR" id="A0A6B9VAF8"/>
<evidence type="ECO:0008006" key="4">
    <source>
        <dbReference type="Google" id="ProtNLM"/>
    </source>
</evidence>
<proteinExistence type="predicted"/>
<protein>
    <recommendedName>
        <fullName evidence="4">Knottin scorpion toxin-like domain-containing protein</fullName>
    </recommendedName>
</protein>
<keyword evidence="1" id="KW-0732">Signal</keyword>
<evidence type="ECO:0000256" key="1">
    <source>
        <dbReference type="SAM" id="SignalP"/>
    </source>
</evidence>
<organism evidence="2 3">
    <name type="scientific">Arachis hypogaea</name>
    <name type="common">Peanut</name>
    <dbReference type="NCBI Taxonomy" id="3818"/>
    <lineage>
        <taxon>Eukaryota</taxon>
        <taxon>Viridiplantae</taxon>
        <taxon>Streptophyta</taxon>
        <taxon>Embryophyta</taxon>
        <taxon>Tracheophyta</taxon>
        <taxon>Spermatophyta</taxon>
        <taxon>Magnoliopsida</taxon>
        <taxon>eudicotyledons</taxon>
        <taxon>Gunneridae</taxon>
        <taxon>Pentapetalae</taxon>
        <taxon>rosids</taxon>
        <taxon>fabids</taxon>
        <taxon>Fabales</taxon>
        <taxon>Fabaceae</taxon>
        <taxon>Papilionoideae</taxon>
        <taxon>50 kb inversion clade</taxon>
        <taxon>dalbergioids sensu lato</taxon>
        <taxon>Dalbergieae</taxon>
        <taxon>Pterocarpus clade</taxon>
        <taxon>Arachis</taxon>
    </lineage>
</organism>
<gene>
    <name evidence="2" type="ORF">DS421_19g650830</name>
</gene>
<feature type="signal peptide" evidence="1">
    <location>
        <begin position="1"/>
        <end position="24"/>
    </location>
</feature>
<accession>A0A6B9VAF8</accession>
<feature type="chain" id="PRO_5025536398" description="Knottin scorpion toxin-like domain-containing protein" evidence="1">
    <location>
        <begin position="25"/>
        <end position="87"/>
    </location>
</feature>
<reference evidence="2 3" key="1">
    <citation type="submission" date="2020-01" db="EMBL/GenBank/DDBJ databases">
        <title>Genome sequence of Arachis hypogaea, cultivar Shitouqi.</title>
        <authorList>
            <person name="Zhuang W."/>
            <person name="Chen H."/>
            <person name="Varshney R."/>
            <person name="Wang D."/>
            <person name="Ming R."/>
        </authorList>
    </citation>
    <scope>NUCLEOTIDE SEQUENCE [LARGE SCALE GENOMIC DNA]</scope>
    <source>
        <tissue evidence="2">Young leaf</tissue>
    </source>
</reference>
<dbReference type="Gramene" id="arahy.Tifrunner.gnm2.ann2.Ah19g205900.1">
    <property type="protein sequence ID" value="arahy.Tifrunner.gnm2.ann2.Ah19g205900.1-CDS"/>
    <property type="gene ID" value="arahy.Tifrunner.gnm2.ann2.Ah19g205900"/>
</dbReference>
<name>A0A6B9VAF8_ARAHY</name>
<evidence type="ECO:0000313" key="2">
    <source>
        <dbReference type="EMBL" id="QHN77228.1"/>
    </source>
</evidence>
<dbReference type="Proteomes" id="UP000464620">
    <property type="component" value="Chromosome B09"/>
</dbReference>